<accession>A0A3T1DAX2</accession>
<dbReference type="InterPro" id="IPR053159">
    <property type="entry name" value="Hybrid_Histidine_Kinase"/>
</dbReference>
<dbReference type="InterPro" id="IPR027417">
    <property type="entry name" value="P-loop_NTPase"/>
</dbReference>
<dbReference type="AlphaFoldDB" id="A0A3T1DAX2"/>
<gene>
    <name evidence="2" type="ORF">KCTCHS21_46390</name>
</gene>
<dbReference type="InterPro" id="IPR041664">
    <property type="entry name" value="AAA_16"/>
</dbReference>
<name>A0A3T1DAX2_9BACL</name>
<protein>
    <recommendedName>
        <fullName evidence="1">Orc1-like AAA ATPase domain-containing protein</fullName>
    </recommendedName>
</protein>
<evidence type="ECO:0000259" key="1">
    <source>
        <dbReference type="Pfam" id="PF13191"/>
    </source>
</evidence>
<dbReference type="PANTHER" id="PTHR43642">
    <property type="entry name" value="HYBRID SIGNAL TRANSDUCTION HISTIDINE KINASE G"/>
    <property type="match status" value="1"/>
</dbReference>
<organism evidence="2 3">
    <name type="scientific">Cohnella abietis</name>
    <dbReference type="NCBI Taxonomy" id="2507935"/>
    <lineage>
        <taxon>Bacteria</taxon>
        <taxon>Bacillati</taxon>
        <taxon>Bacillota</taxon>
        <taxon>Bacilli</taxon>
        <taxon>Bacillales</taxon>
        <taxon>Paenibacillaceae</taxon>
        <taxon>Cohnella</taxon>
    </lineage>
</organism>
<sequence length="467" mass="53227">MIIPSCLYGRSSEQAFLLDALKRTTEETVEFVGVSGGGGIGKTFFVMETLRNAVPKEGVFAKGKFDSQSASPPYSVWIQAIDELVGQLLMESMLQNEVWKLRILDALEGYAQILIERVPKLELLIGPQPAIQPLPPLEAQSRFHLILNRFFQLFAFRERPLVLFLDDLQWADEASLQYLAYLLEDWKTKHLLVVAAYREEKFRVPNALSHIEIRLAKRGATMSRIHLNPLQSADLKHMLSDAMRDIDGLVSVLLQKTDGNPLFLKQILQDLFEAKLIEFDEYSGRWLWNLLHITETNVADNVAAYISVKIKHLPSSTALALSRAAFLGSSFALESLLPFVEHSADELSGILDYAVREGYLQVLSEVDSQYKFQHDRIQQAAYELLEDYDCSDLHMRIGMSLAQRLRMVGDVNEFEVVNHLNRALNHFERPEQKLELADLNLLAGLKAKQSTAYETLWDICVKPWSYW</sequence>
<feature type="domain" description="Orc1-like AAA ATPase" evidence="1">
    <location>
        <begin position="7"/>
        <end position="194"/>
    </location>
</feature>
<dbReference type="PANTHER" id="PTHR43642:SF1">
    <property type="entry name" value="HYBRID SIGNAL TRANSDUCTION HISTIDINE KINASE G"/>
    <property type="match status" value="1"/>
</dbReference>
<dbReference type="Proteomes" id="UP000289856">
    <property type="component" value="Chromosome"/>
</dbReference>
<dbReference type="RefSeq" id="WP_232057931.1">
    <property type="nucleotide sequence ID" value="NZ_AP019400.1"/>
</dbReference>
<keyword evidence="3" id="KW-1185">Reference proteome</keyword>
<dbReference type="KEGG" id="cohn:KCTCHS21_46390"/>
<dbReference type="EMBL" id="AP019400">
    <property type="protein sequence ID" value="BBI35240.1"/>
    <property type="molecule type" value="Genomic_DNA"/>
</dbReference>
<proteinExistence type="predicted"/>
<dbReference type="Pfam" id="PF13191">
    <property type="entry name" value="AAA_16"/>
    <property type="match status" value="1"/>
</dbReference>
<dbReference type="Gene3D" id="3.40.50.300">
    <property type="entry name" value="P-loop containing nucleotide triphosphate hydrolases"/>
    <property type="match status" value="1"/>
</dbReference>
<evidence type="ECO:0000313" key="3">
    <source>
        <dbReference type="Proteomes" id="UP000289856"/>
    </source>
</evidence>
<dbReference type="SUPFAM" id="SSF52540">
    <property type="entry name" value="P-loop containing nucleoside triphosphate hydrolases"/>
    <property type="match status" value="1"/>
</dbReference>
<evidence type="ECO:0000313" key="2">
    <source>
        <dbReference type="EMBL" id="BBI35240.1"/>
    </source>
</evidence>
<reference evidence="2 3" key="1">
    <citation type="submission" date="2019-01" db="EMBL/GenBank/DDBJ databases">
        <title>Complete genome sequence of Cohnella hallensis HS21 isolated from Korean fir (Abies koreana) rhizospheric soil.</title>
        <authorList>
            <person name="Jiang L."/>
            <person name="Kang S.W."/>
            <person name="Kim S."/>
            <person name="Jung J."/>
            <person name="Kim C.Y."/>
            <person name="Kim D.H."/>
            <person name="Kim S.W."/>
            <person name="Lee J."/>
        </authorList>
    </citation>
    <scope>NUCLEOTIDE SEQUENCE [LARGE SCALE GENOMIC DNA]</scope>
    <source>
        <strain evidence="2 3">HS21</strain>
    </source>
</reference>